<reference evidence="2 3" key="1">
    <citation type="journal article" date="2019" name="Sci. Rep.">
        <title>Orb-weaving spider Araneus ventricosus genome elucidates the spidroin gene catalogue.</title>
        <authorList>
            <person name="Kono N."/>
            <person name="Nakamura H."/>
            <person name="Ohtoshi R."/>
            <person name="Moran D.A.P."/>
            <person name="Shinohara A."/>
            <person name="Yoshida Y."/>
            <person name="Fujiwara M."/>
            <person name="Mori M."/>
            <person name="Tomita M."/>
            <person name="Arakawa K."/>
        </authorList>
    </citation>
    <scope>NUCLEOTIDE SEQUENCE [LARGE SCALE GENOMIC DNA]</scope>
</reference>
<protein>
    <submittedName>
        <fullName evidence="2">Uncharacterized protein</fullName>
    </submittedName>
</protein>
<evidence type="ECO:0000313" key="3">
    <source>
        <dbReference type="Proteomes" id="UP000499080"/>
    </source>
</evidence>
<sequence length="90" mass="10331">MRGGWPFMFSLFLMTRRGFYPVTAIVCRFGHWRILQHQIPLRACQDVLCWLSRTQRDFSVPSQYLVEGNGGVQRCSPSPRTSTSVPARSP</sequence>
<evidence type="ECO:0000313" key="2">
    <source>
        <dbReference type="EMBL" id="GBM88437.1"/>
    </source>
</evidence>
<dbReference type="EMBL" id="BGPR01003462">
    <property type="protein sequence ID" value="GBM88437.1"/>
    <property type="molecule type" value="Genomic_DNA"/>
</dbReference>
<dbReference type="Proteomes" id="UP000499080">
    <property type="component" value="Unassembled WGS sequence"/>
</dbReference>
<comment type="caution">
    <text evidence="2">The sequence shown here is derived from an EMBL/GenBank/DDBJ whole genome shotgun (WGS) entry which is preliminary data.</text>
</comment>
<gene>
    <name evidence="2" type="ORF">AVEN_22265_1</name>
</gene>
<accession>A0A4Y2JEG6</accession>
<proteinExistence type="predicted"/>
<name>A0A4Y2JEG6_ARAVE</name>
<feature type="compositionally biased region" description="Polar residues" evidence="1">
    <location>
        <begin position="75"/>
        <end position="90"/>
    </location>
</feature>
<organism evidence="2 3">
    <name type="scientific">Araneus ventricosus</name>
    <name type="common">Orbweaver spider</name>
    <name type="synonym">Epeira ventricosa</name>
    <dbReference type="NCBI Taxonomy" id="182803"/>
    <lineage>
        <taxon>Eukaryota</taxon>
        <taxon>Metazoa</taxon>
        <taxon>Ecdysozoa</taxon>
        <taxon>Arthropoda</taxon>
        <taxon>Chelicerata</taxon>
        <taxon>Arachnida</taxon>
        <taxon>Araneae</taxon>
        <taxon>Araneomorphae</taxon>
        <taxon>Entelegynae</taxon>
        <taxon>Araneoidea</taxon>
        <taxon>Araneidae</taxon>
        <taxon>Araneus</taxon>
    </lineage>
</organism>
<keyword evidence="3" id="KW-1185">Reference proteome</keyword>
<dbReference type="AlphaFoldDB" id="A0A4Y2JEG6"/>
<evidence type="ECO:0000256" key="1">
    <source>
        <dbReference type="SAM" id="MobiDB-lite"/>
    </source>
</evidence>
<feature type="region of interest" description="Disordered" evidence="1">
    <location>
        <begin position="70"/>
        <end position="90"/>
    </location>
</feature>